<dbReference type="SMART" id="SM00852">
    <property type="entry name" value="MoCF_biosynth"/>
    <property type="match status" value="1"/>
</dbReference>
<dbReference type="InterPro" id="IPR012245">
    <property type="entry name" value="MoaB"/>
</dbReference>
<keyword evidence="2" id="KW-0501">Molybdenum cofactor biosynthesis</keyword>
<dbReference type="PIRSF" id="PIRSF006443">
    <property type="entry name" value="MoaB"/>
    <property type="match status" value="1"/>
</dbReference>
<dbReference type="NCBIfam" id="TIGR00177">
    <property type="entry name" value="molyb_syn"/>
    <property type="match status" value="1"/>
</dbReference>
<accession>A0ABT9GNF1</accession>
<dbReference type="SUPFAM" id="SSF53218">
    <property type="entry name" value="Molybdenum cofactor biosynthesis proteins"/>
    <property type="match status" value="1"/>
</dbReference>
<evidence type="ECO:0000259" key="3">
    <source>
        <dbReference type="SMART" id="SM00852"/>
    </source>
</evidence>
<comment type="function">
    <text evidence="2">May be involved in the biosynthesis of molybdopterin.</text>
</comment>
<dbReference type="Pfam" id="PF00994">
    <property type="entry name" value="MoCF_biosynth"/>
    <property type="match status" value="1"/>
</dbReference>
<dbReference type="EMBL" id="JAUZVY010000002">
    <property type="protein sequence ID" value="MDP4528479.1"/>
    <property type="molecule type" value="Genomic_DNA"/>
</dbReference>
<proteinExistence type="inferred from homology"/>
<dbReference type="Proteomes" id="UP001236258">
    <property type="component" value="Unassembled WGS sequence"/>
</dbReference>
<evidence type="ECO:0000256" key="2">
    <source>
        <dbReference type="PIRNR" id="PIRNR006443"/>
    </source>
</evidence>
<reference evidence="4 5" key="1">
    <citation type="submission" date="2023-08" db="EMBL/GenBank/DDBJ databases">
        <authorList>
            <person name="Joshi A."/>
            <person name="Thite S."/>
        </authorList>
    </citation>
    <scope>NUCLEOTIDE SEQUENCE [LARGE SCALE GENOMIC DNA]</scope>
    <source>
        <strain evidence="4 5">1E1</strain>
    </source>
</reference>
<dbReference type="InterPro" id="IPR001453">
    <property type="entry name" value="MoaB/Mog_dom"/>
</dbReference>
<name>A0ABT9GNF1_9GAMM</name>
<sequence>MAKAPRTFQSLQLAILTVSDSRSRANDSSGDLLQHRAERAGHQVPERALLPNNRYQLRAQISQWIASPAVQVVLVNGGTGFAAGNCTVEALTPLFDHPIDGFGELFRQLSFQRIGSASVQSRACAGLANQTLIFAMPGSGSACELAWQQLIEPQLNAATGPCNFVPHLKNSTAAGCEGIA</sequence>
<evidence type="ECO:0000313" key="4">
    <source>
        <dbReference type="EMBL" id="MDP4528479.1"/>
    </source>
</evidence>
<organism evidence="4 5">
    <name type="scientific">Alkalimonas delamerensis</name>
    <dbReference type="NCBI Taxonomy" id="265981"/>
    <lineage>
        <taxon>Bacteria</taxon>
        <taxon>Pseudomonadati</taxon>
        <taxon>Pseudomonadota</taxon>
        <taxon>Gammaproteobacteria</taxon>
        <taxon>Alkalimonas</taxon>
    </lineage>
</organism>
<gene>
    <name evidence="4" type="primary">moaB</name>
    <name evidence="4" type="ORF">Q3O59_05465</name>
</gene>
<comment type="caution">
    <text evidence="4">The sequence shown here is derived from an EMBL/GenBank/DDBJ whole genome shotgun (WGS) entry which is preliminary data.</text>
</comment>
<protein>
    <recommendedName>
        <fullName evidence="1 2">Molybdenum cofactor biosynthesis protein B</fullName>
    </recommendedName>
</protein>
<evidence type="ECO:0000256" key="1">
    <source>
        <dbReference type="ARBA" id="ARBA00015262"/>
    </source>
</evidence>
<dbReference type="NCBIfam" id="TIGR02667">
    <property type="entry name" value="moaB_proteo"/>
    <property type="match status" value="1"/>
</dbReference>
<dbReference type="RefSeq" id="WP_305944616.1">
    <property type="nucleotide sequence ID" value="NZ_JAUZVY010000002.1"/>
</dbReference>
<dbReference type="PANTHER" id="PTHR43232:SF2">
    <property type="entry name" value="MOLYBDENUM COFACTOR BIOSYNTHESIS PROTEIN B"/>
    <property type="match status" value="1"/>
</dbReference>
<dbReference type="InterPro" id="IPR036425">
    <property type="entry name" value="MoaB/Mog-like_dom_sf"/>
</dbReference>
<feature type="domain" description="MoaB/Mog" evidence="3">
    <location>
        <begin position="14"/>
        <end position="158"/>
    </location>
</feature>
<dbReference type="Gene3D" id="3.40.980.10">
    <property type="entry name" value="MoaB/Mog-like domain"/>
    <property type="match status" value="1"/>
</dbReference>
<dbReference type="CDD" id="cd00886">
    <property type="entry name" value="MogA_MoaB"/>
    <property type="match status" value="1"/>
</dbReference>
<evidence type="ECO:0000313" key="5">
    <source>
        <dbReference type="Proteomes" id="UP001236258"/>
    </source>
</evidence>
<keyword evidence="5" id="KW-1185">Reference proteome</keyword>
<dbReference type="InterPro" id="IPR013484">
    <property type="entry name" value="MoaB_proteobac"/>
</dbReference>
<comment type="pathway">
    <text evidence="2">Cofactor biosynthesis; molybdopterin biosynthesis.</text>
</comment>
<comment type="similarity">
    <text evidence="2">Belongs to the MoaB/Mog family.</text>
</comment>
<dbReference type="PANTHER" id="PTHR43232">
    <property type="entry name" value="MOLYBDENUM COFACTOR BIOSYNTHESIS PROTEIN B"/>
    <property type="match status" value="1"/>
</dbReference>